<keyword evidence="1" id="KW-0732">Signal</keyword>
<proteinExistence type="predicted"/>
<feature type="chain" id="PRO_5046591845" description="Lectin" evidence="1">
    <location>
        <begin position="21"/>
        <end position="222"/>
    </location>
</feature>
<dbReference type="EMBL" id="JBBKZS010000002">
    <property type="protein sequence ID" value="MEJ8854272.1"/>
    <property type="molecule type" value="Genomic_DNA"/>
</dbReference>
<dbReference type="Proteomes" id="UP001367030">
    <property type="component" value="Unassembled WGS sequence"/>
</dbReference>
<accession>A0ABU8X6D5</accession>
<dbReference type="InterPro" id="IPR016187">
    <property type="entry name" value="CTDL_fold"/>
</dbReference>
<evidence type="ECO:0008006" key="4">
    <source>
        <dbReference type="Google" id="ProtNLM"/>
    </source>
</evidence>
<dbReference type="RefSeq" id="WP_340334344.1">
    <property type="nucleotide sequence ID" value="NZ_JBBKZS010000002.1"/>
</dbReference>
<sequence>MARRHTLSLALSLAAVAALAGCGSGGPMSSSGAKPMSFFLTSVNPGQGANFGGLAGADKYCQDLAAKAGAGGRTWRAYLSTTGSGGVNARDRIGKGPWYNAKGVMVAANVDELHGANMLNKQSALTETGQTIMGRGDATNMHDVLTGSSPDGRAMPGDKDTTCGNWTKSGDGSAIVGHHDRTGLDESAPAKSWNSSHGTQGCGMDALKRTGGAGLMYCFASN</sequence>
<dbReference type="Gene3D" id="3.10.100.10">
    <property type="entry name" value="Mannose-Binding Protein A, subunit A"/>
    <property type="match status" value="1"/>
</dbReference>
<dbReference type="SUPFAM" id="SSF56436">
    <property type="entry name" value="C-type lectin-like"/>
    <property type="match status" value="1"/>
</dbReference>
<evidence type="ECO:0000313" key="3">
    <source>
        <dbReference type="Proteomes" id="UP001367030"/>
    </source>
</evidence>
<dbReference type="InterPro" id="IPR016186">
    <property type="entry name" value="C-type_lectin-like/link_sf"/>
</dbReference>
<gene>
    <name evidence="2" type="ORF">WKW79_06815</name>
</gene>
<organism evidence="2 3">
    <name type="scientific">Variovorax robiniae</name>
    <dbReference type="NCBI Taxonomy" id="1836199"/>
    <lineage>
        <taxon>Bacteria</taxon>
        <taxon>Pseudomonadati</taxon>
        <taxon>Pseudomonadota</taxon>
        <taxon>Betaproteobacteria</taxon>
        <taxon>Burkholderiales</taxon>
        <taxon>Comamonadaceae</taxon>
        <taxon>Variovorax</taxon>
    </lineage>
</organism>
<dbReference type="PROSITE" id="PS51257">
    <property type="entry name" value="PROKAR_LIPOPROTEIN"/>
    <property type="match status" value="1"/>
</dbReference>
<keyword evidence="3" id="KW-1185">Reference proteome</keyword>
<protein>
    <recommendedName>
        <fullName evidence="4">Lectin</fullName>
    </recommendedName>
</protein>
<evidence type="ECO:0000313" key="2">
    <source>
        <dbReference type="EMBL" id="MEJ8854272.1"/>
    </source>
</evidence>
<comment type="caution">
    <text evidence="2">The sequence shown here is derived from an EMBL/GenBank/DDBJ whole genome shotgun (WGS) entry which is preliminary data.</text>
</comment>
<evidence type="ECO:0000256" key="1">
    <source>
        <dbReference type="SAM" id="SignalP"/>
    </source>
</evidence>
<name>A0ABU8X6D5_9BURK</name>
<feature type="signal peptide" evidence="1">
    <location>
        <begin position="1"/>
        <end position="20"/>
    </location>
</feature>
<reference evidence="2 3" key="1">
    <citation type="submission" date="2024-03" db="EMBL/GenBank/DDBJ databases">
        <title>Novel species of the genus Variovorax.</title>
        <authorList>
            <person name="Liu Q."/>
            <person name="Xin Y.-H."/>
        </authorList>
    </citation>
    <scope>NUCLEOTIDE SEQUENCE [LARGE SCALE GENOMIC DNA]</scope>
    <source>
        <strain evidence="2 3">KACC 18901</strain>
    </source>
</reference>